<feature type="domain" description="Tyrosine-protein phosphatase" evidence="6">
    <location>
        <begin position="1"/>
        <end position="177"/>
    </location>
</feature>
<protein>
    <recommendedName>
        <fullName evidence="2">protein-tyrosine-phosphatase</fullName>
        <ecNumber evidence="2">3.1.3.48</ecNumber>
    </recommendedName>
</protein>
<dbReference type="CDD" id="cd00047">
    <property type="entry name" value="PTPc"/>
    <property type="match status" value="2"/>
</dbReference>
<dbReference type="FunFam" id="3.90.190.10:FF:000102">
    <property type="entry name" value="Receptor-type tyrosine-protein phosphatase"/>
    <property type="match status" value="1"/>
</dbReference>
<dbReference type="InterPro" id="IPR016130">
    <property type="entry name" value="Tyr_Pase_AS"/>
</dbReference>
<evidence type="ECO:0000259" key="7">
    <source>
        <dbReference type="PROSITE" id="PS50056"/>
    </source>
</evidence>
<dbReference type="InterPro" id="IPR029021">
    <property type="entry name" value="Prot-tyrosine_phosphatase-like"/>
</dbReference>
<dbReference type="PANTHER" id="PTHR19134">
    <property type="entry name" value="RECEPTOR-TYPE TYROSINE-PROTEIN PHOSPHATASE"/>
    <property type="match status" value="1"/>
</dbReference>
<comment type="catalytic activity">
    <reaction evidence="5">
        <text>O-phospho-L-tyrosyl-[protein] + H2O = L-tyrosyl-[protein] + phosphate</text>
        <dbReference type="Rhea" id="RHEA:10684"/>
        <dbReference type="Rhea" id="RHEA-COMP:10136"/>
        <dbReference type="Rhea" id="RHEA-COMP:20101"/>
        <dbReference type="ChEBI" id="CHEBI:15377"/>
        <dbReference type="ChEBI" id="CHEBI:43474"/>
        <dbReference type="ChEBI" id="CHEBI:46858"/>
        <dbReference type="ChEBI" id="CHEBI:61978"/>
        <dbReference type="EC" id="3.1.3.48"/>
    </reaction>
</comment>
<keyword evidence="3" id="KW-0378">Hydrolase</keyword>
<dbReference type="InterPro" id="IPR000242">
    <property type="entry name" value="PTP_cat"/>
</dbReference>
<dbReference type="AlphaFoldDB" id="A0AA35T1U6"/>
<dbReference type="EC" id="3.1.3.48" evidence="2"/>
<evidence type="ECO:0000313" key="9">
    <source>
        <dbReference type="Proteomes" id="UP001174909"/>
    </source>
</evidence>
<evidence type="ECO:0000256" key="2">
    <source>
        <dbReference type="ARBA" id="ARBA00013064"/>
    </source>
</evidence>
<dbReference type="InterPro" id="IPR050348">
    <property type="entry name" value="Protein-Tyr_Phosphatase"/>
</dbReference>
<sequence>MVWEYETPTILMLTQCTEAGKVKCVQYWPEKLHDSLSVGEKFRVTFSSNMPFAEYEFRKFKLENLSESESKHMTVSHLHYTAWPDHGVPDNVMSLIAFIRHVRKLHPVSHQQPLLVHCSAGVGRTGTLILLDIIMQQMKTEGTISVLHWLRNLRMQRMKMVQSQQQYEFIHCGLSELVVCGETEVGAANLRIALKNLKKKGPVGFTGFQRQMQIIEEVSSHHPVTFSDAEEEYNRNKNRFPDKLPNDTYRVRLRCGPMPGSDYINASFVNGYKQKGAYIATQCPLENTVADFWRMVNEFQCGCVVMLCQLQEEGEESSCCFWPEEEGESVVHGKLSVKLVSVKTHGDIVTRKLEMVEGAARLNRPHMVHLLQLTSWPLQGLPHPMAILSLIDQLTSTQMRCGNRRTVIMCSDGVSRTGTFLTIHCQLERLKTEGVVDFLQTIKSARLHRPGLVNNTDHYVFCHEVVNMYLDNFDTYANFEFKEVFEFL</sequence>
<accession>A0AA35T1U6</accession>
<dbReference type="PRINTS" id="PR00700">
    <property type="entry name" value="PRTYPHPHTASE"/>
</dbReference>
<dbReference type="Gene3D" id="3.90.190.10">
    <property type="entry name" value="Protein tyrosine phosphatase superfamily"/>
    <property type="match status" value="2"/>
</dbReference>
<dbReference type="PROSITE" id="PS50055">
    <property type="entry name" value="TYR_PHOSPHATASE_PTP"/>
    <property type="match status" value="2"/>
</dbReference>
<dbReference type="Proteomes" id="UP001174909">
    <property type="component" value="Unassembled WGS sequence"/>
</dbReference>
<organism evidence="8 9">
    <name type="scientific">Geodia barretti</name>
    <name type="common">Barrett's horny sponge</name>
    <dbReference type="NCBI Taxonomy" id="519541"/>
    <lineage>
        <taxon>Eukaryota</taxon>
        <taxon>Metazoa</taxon>
        <taxon>Porifera</taxon>
        <taxon>Demospongiae</taxon>
        <taxon>Heteroscleromorpha</taxon>
        <taxon>Tetractinellida</taxon>
        <taxon>Astrophorina</taxon>
        <taxon>Geodiidae</taxon>
        <taxon>Geodia</taxon>
    </lineage>
</organism>
<proteinExistence type="inferred from homology"/>
<dbReference type="FunFam" id="3.90.190.10:FF:000185">
    <property type="entry name" value="Predicted protein"/>
    <property type="match status" value="1"/>
</dbReference>
<dbReference type="InterPro" id="IPR003595">
    <property type="entry name" value="Tyr_Pase_cat"/>
</dbReference>
<dbReference type="InterPro" id="IPR000387">
    <property type="entry name" value="Tyr_Pase_dom"/>
</dbReference>
<reference evidence="8" key="1">
    <citation type="submission" date="2023-03" db="EMBL/GenBank/DDBJ databases">
        <authorList>
            <person name="Steffen K."/>
            <person name="Cardenas P."/>
        </authorList>
    </citation>
    <scope>NUCLEOTIDE SEQUENCE</scope>
</reference>
<evidence type="ECO:0000256" key="1">
    <source>
        <dbReference type="ARBA" id="ARBA00009580"/>
    </source>
</evidence>
<keyword evidence="9" id="KW-1185">Reference proteome</keyword>
<dbReference type="PROSITE" id="PS50056">
    <property type="entry name" value="TYR_PHOSPHATASE_2"/>
    <property type="match status" value="2"/>
</dbReference>
<evidence type="ECO:0000256" key="4">
    <source>
        <dbReference type="ARBA" id="ARBA00022912"/>
    </source>
</evidence>
<dbReference type="SMART" id="SM00194">
    <property type="entry name" value="PTPc"/>
    <property type="match status" value="2"/>
</dbReference>
<keyword evidence="8" id="KW-0675">Receptor</keyword>
<dbReference type="EMBL" id="CASHTH010003058">
    <property type="protein sequence ID" value="CAI8039704.1"/>
    <property type="molecule type" value="Genomic_DNA"/>
</dbReference>
<comment type="caution">
    <text evidence="8">The sequence shown here is derived from an EMBL/GenBank/DDBJ whole genome shotgun (WGS) entry which is preliminary data.</text>
</comment>
<comment type="similarity">
    <text evidence="1">Belongs to the protein-tyrosine phosphatase family.</text>
</comment>
<evidence type="ECO:0000313" key="8">
    <source>
        <dbReference type="EMBL" id="CAI8039704.1"/>
    </source>
</evidence>
<evidence type="ECO:0000259" key="6">
    <source>
        <dbReference type="PROSITE" id="PS50055"/>
    </source>
</evidence>
<gene>
    <name evidence="8" type="ORF">GBAR_LOCUS22130</name>
</gene>
<dbReference type="GO" id="GO:0004725">
    <property type="term" value="F:protein tyrosine phosphatase activity"/>
    <property type="evidence" value="ECO:0007669"/>
    <property type="project" value="UniProtKB-EC"/>
</dbReference>
<name>A0AA35T1U6_GEOBA</name>
<dbReference type="PROSITE" id="PS00383">
    <property type="entry name" value="TYR_PHOSPHATASE_1"/>
    <property type="match status" value="1"/>
</dbReference>
<keyword evidence="4" id="KW-0904">Protein phosphatase</keyword>
<feature type="domain" description="Tyrosine specific protein phosphatases" evidence="7">
    <location>
        <begin position="93"/>
        <end position="168"/>
    </location>
</feature>
<feature type="domain" description="Tyrosine specific protein phosphatases" evidence="7">
    <location>
        <begin position="385"/>
        <end position="460"/>
    </location>
</feature>
<dbReference type="PANTHER" id="PTHR19134:SF562">
    <property type="entry name" value="PROTEIN-TYROSINE-PHOSPHATASE"/>
    <property type="match status" value="1"/>
</dbReference>
<dbReference type="Pfam" id="PF00102">
    <property type="entry name" value="Y_phosphatase"/>
    <property type="match status" value="2"/>
</dbReference>
<evidence type="ECO:0000256" key="5">
    <source>
        <dbReference type="ARBA" id="ARBA00051722"/>
    </source>
</evidence>
<dbReference type="SUPFAM" id="SSF52799">
    <property type="entry name" value="(Phosphotyrosine protein) phosphatases II"/>
    <property type="match status" value="2"/>
</dbReference>
<evidence type="ECO:0000256" key="3">
    <source>
        <dbReference type="ARBA" id="ARBA00022801"/>
    </source>
</evidence>
<feature type="domain" description="Tyrosine-protein phosphatase" evidence="6">
    <location>
        <begin position="208"/>
        <end position="469"/>
    </location>
</feature>
<dbReference type="SMART" id="SM00404">
    <property type="entry name" value="PTPc_motif"/>
    <property type="match status" value="2"/>
</dbReference>